<dbReference type="PANTHER" id="PTHR22642:SF2">
    <property type="entry name" value="PROTEIN LONG AFTER FAR-RED 3"/>
    <property type="match status" value="1"/>
</dbReference>
<dbReference type="RefSeq" id="WP_121250318.1">
    <property type="nucleotide sequence ID" value="NZ_RBIL01000001.1"/>
</dbReference>
<gene>
    <name evidence="2" type="ORF">C8N24_2488</name>
</gene>
<protein>
    <recommendedName>
        <fullName evidence="1">Amidohydrolase 3 domain-containing protein</fullName>
    </recommendedName>
</protein>
<evidence type="ECO:0000313" key="2">
    <source>
        <dbReference type="EMBL" id="RKQ92636.1"/>
    </source>
</evidence>
<accession>A0A660LEA0</accession>
<keyword evidence="3" id="KW-1185">Reference proteome</keyword>
<dbReference type="EMBL" id="RBIL01000001">
    <property type="protein sequence ID" value="RKQ92636.1"/>
    <property type="molecule type" value="Genomic_DNA"/>
</dbReference>
<dbReference type="Pfam" id="PF07969">
    <property type="entry name" value="Amidohydro_3"/>
    <property type="match status" value="1"/>
</dbReference>
<dbReference type="OrthoDB" id="3238066at2"/>
<feature type="domain" description="Amidohydrolase 3" evidence="1">
    <location>
        <begin position="48"/>
        <end position="505"/>
    </location>
</feature>
<name>A0A660LEA0_9ACTN</name>
<dbReference type="InterPro" id="IPR013108">
    <property type="entry name" value="Amidohydro_3"/>
</dbReference>
<comment type="caution">
    <text evidence="2">The sequence shown here is derived from an EMBL/GenBank/DDBJ whole genome shotgun (WGS) entry which is preliminary data.</text>
</comment>
<dbReference type="Gene3D" id="3.10.310.70">
    <property type="match status" value="1"/>
</dbReference>
<reference evidence="2 3" key="1">
    <citation type="submission" date="2018-10" db="EMBL/GenBank/DDBJ databases">
        <title>Genomic Encyclopedia of Archaeal and Bacterial Type Strains, Phase II (KMG-II): from individual species to whole genera.</title>
        <authorList>
            <person name="Goeker M."/>
        </authorList>
    </citation>
    <scope>NUCLEOTIDE SEQUENCE [LARGE SCALE GENOMIC DNA]</scope>
    <source>
        <strain evidence="2 3">DSM 14954</strain>
    </source>
</reference>
<sequence>MPADLAIVNARIRTLDSARPFASALAVRGGTIIAVGEDVGDDCDATTEVIDAGGAALLPGLVDSHIHPFWGAEATRGVDLRGCASASEALERLAAAEPQRGWLFAWGLDYDVAPTAAAIGEACGGAAVYVQLADLHTALASPRALELAHVTGDHEYVVVDEHGAPTGELRETAGDLVLRAAPKLRWPQLHARHAEILRELNALGLTGGHVMNGDLATLEMLRELEGAGELTMRLRVPFWITPETTDEQIEHLLTLRDVRGRLWRGGVAKFFADGVIDGGTAWLEAPDTRGESVAPFWPDPERMAAVMARFAEAGFQLATHTIGDAAARFTLGAYIRAGAAPGVRHRLEHLEAIPDDLVQSIPRANVVASMQPIHVSAVRADGTGTWNERLGPERAARAFRMRDLLDAGAVLALGSDWPVADADPRRGLAAAQLRDVVPSQRITAEEALAGYTTVPALVAGDEWTGCIREGMRADLTGMELDPIDTPAAELPDNPVWLTVVAGRVVLQRSDVRL</sequence>
<organism evidence="2 3">
    <name type="scientific">Solirubrobacter pauli</name>
    <dbReference type="NCBI Taxonomy" id="166793"/>
    <lineage>
        <taxon>Bacteria</taxon>
        <taxon>Bacillati</taxon>
        <taxon>Actinomycetota</taxon>
        <taxon>Thermoleophilia</taxon>
        <taxon>Solirubrobacterales</taxon>
        <taxon>Solirubrobacteraceae</taxon>
        <taxon>Solirubrobacter</taxon>
    </lineage>
</organism>
<dbReference type="Gene3D" id="2.30.40.10">
    <property type="entry name" value="Urease, subunit C, domain 1"/>
    <property type="match status" value="1"/>
</dbReference>
<evidence type="ECO:0000259" key="1">
    <source>
        <dbReference type="Pfam" id="PF07969"/>
    </source>
</evidence>
<dbReference type="Proteomes" id="UP000278962">
    <property type="component" value="Unassembled WGS sequence"/>
</dbReference>
<dbReference type="Gene3D" id="3.20.20.140">
    <property type="entry name" value="Metal-dependent hydrolases"/>
    <property type="match status" value="1"/>
</dbReference>
<dbReference type="PANTHER" id="PTHR22642">
    <property type="entry name" value="IMIDAZOLONEPROPIONASE"/>
    <property type="match status" value="1"/>
</dbReference>
<dbReference type="InterPro" id="IPR011059">
    <property type="entry name" value="Metal-dep_hydrolase_composite"/>
</dbReference>
<dbReference type="CDD" id="cd01300">
    <property type="entry name" value="YtcJ_like"/>
    <property type="match status" value="1"/>
</dbReference>
<dbReference type="GO" id="GO:0016810">
    <property type="term" value="F:hydrolase activity, acting on carbon-nitrogen (but not peptide) bonds"/>
    <property type="evidence" value="ECO:0007669"/>
    <property type="project" value="InterPro"/>
</dbReference>
<dbReference type="SUPFAM" id="SSF51556">
    <property type="entry name" value="Metallo-dependent hydrolases"/>
    <property type="match status" value="1"/>
</dbReference>
<dbReference type="InterPro" id="IPR033932">
    <property type="entry name" value="YtcJ-like"/>
</dbReference>
<dbReference type="AlphaFoldDB" id="A0A660LEA0"/>
<dbReference type="InterPro" id="IPR032466">
    <property type="entry name" value="Metal_Hydrolase"/>
</dbReference>
<proteinExistence type="predicted"/>
<dbReference type="SUPFAM" id="SSF51338">
    <property type="entry name" value="Composite domain of metallo-dependent hydrolases"/>
    <property type="match status" value="1"/>
</dbReference>
<evidence type="ECO:0000313" key="3">
    <source>
        <dbReference type="Proteomes" id="UP000278962"/>
    </source>
</evidence>